<dbReference type="EnsemblPlants" id="AVESA.00010b.r2.1CG0109090.1">
    <property type="protein sequence ID" value="AVESA.00010b.r2.1CG0109090.1.CDS.1"/>
    <property type="gene ID" value="AVESA.00010b.r2.1CG0109090"/>
</dbReference>
<organism evidence="1 2">
    <name type="scientific">Avena sativa</name>
    <name type="common">Oat</name>
    <dbReference type="NCBI Taxonomy" id="4498"/>
    <lineage>
        <taxon>Eukaryota</taxon>
        <taxon>Viridiplantae</taxon>
        <taxon>Streptophyta</taxon>
        <taxon>Embryophyta</taxon>
        <taxon>Tracheophyta</taxon>
        <taxon>Spermatophyta</taxon>
        <taxon>Magnoliopsida</taxon>
        <taxon>Liliopsida</taxon>
        <taxon>Poales</taxon>
        <taxon>Poaceae</taxon>
        <taxon>BOP clade</taxon>
        <taxon>Pooideae</taxon>
        <taxon>Poodae</taxon>
        <taxon>Poeae</taxon>
        <taxon>Poeae Chloroplast Group 1 (Aveneae type)</taxon>
        <taxon>Aveninae</taxon>
        <taxon>Avena</taxon>
    </lineage>
</organism>
<protein>
    <submittedName>
        <fullName evidence="1">Uncharacterized protein</fullName>
    </submittedName>
</protein>
<keyword evidence="2" id="KW-1185">Reference proteome</keyword>
<sequence>MGAGFRQWLAALAVPRPRRKELSDFSRARSAGRLHPAFAGLHYSVNALLGWTKAPGTTEEAAARTAWVGAGMDHLGDLLSGLTDLLLHLQVQGLERRRCQQMASWWTERLFGDLILLADAHGLCREVLVSLKQLLAEAQAAVRRHGNAARLAATLGQLSTGRHHRDLSRLASTLHVLSHRRPSSSTPAGEAALAEVVTAATCAAASGSAAIFVGLASRFCSISSSSALGALTSLTAASPAEAMERLRSLEKCAFAAEDGSQQVHRALVNTMKPLLNVLTHS</sequence>
<reference evidence="1" key="1">
    <citation type="submission" date="2021-05" db="EMBL/GenBank/DDBJ databases">
        <authorList>
            <person name="Scholz U."/>
            <person name="Mascher M."/>
            <person name="Fiebig A."/>
        </authorList>
    </citation>
    <scope>NUCLEOTIDE SEQUENCE [LARGE SCALE GENOMIC DNA]</scope>
</reference>
<evidence type="ECO:0000313" key="1">
    <source>
        <dbReference type="EnsemblPlants" id="AVESA.00010b.r2.1CG0109090.1.CDS.1"/>
    </source>
</evidence>
<reference evidence="1" key="2">
    <citation type="submission" date="2025-09" db="UniProtKB">
        <authorList>
            <consortium name="EnsemblPlants"/>
        </authorList>
    </citation>
    <scope>IDENTIFICATION</scope>
</reference>
<accession>A0ACD5TQA9</accession>
<proteinExistence type="predicted"/>
<evidence type="ECO:0000313" key="2">
    <source>
        <dbReference type="Proteomes" id="UP001732700"/>
    </source>
</evidence>
<dbReference type="Proteomes" id="UP001732700">
    <property type="component" value="Chromosome 1C"/>
</dbReference>
<name>A0ACD5TQA9_AVESA</name>